<dbReference type="PANTHER" id="PTHR40252:SF2">
    <property type="entry name" value="BLR0328 PROTEIN"/>
    <property type="match status" value="1"/>
</dbReference>
<dbReference type="PANTHER" id="PTHR40252">
    <property type="entry name" value="BLR0328 PROTEIN"/>
    <property type="match status" value="1"/>
</dbReference>
<dbReference type="AlphaFoldDB" id="A0A975JE21"/>
<protein>
    <submittedName>
        <fullName evidence="3">FIST C-terminal domain-containing protein</fullName>
    </submittedName>
</protein>
<dbReference type="SMART" id="SM00897">
    <property type="entry name" value="FIST"/>
    <property type="match status" value="1"/>
</dbReference>
<dbReference type="KEGG" id="sual:KDD17_01485"/>
<name>A0A975JE21_9RHOB</name>
<gene>
    <name evidence="3" type="ORF">KDD17_01485</name>
</gene>
<keyword evidence="4" id="KW-1185">Reference proteome</keyword>
<dbReference type="Proteomes" id="UP000683291">
    <property type="component" value="Chromosome 1"/>
</dbReference>
<accession>A0A975JE21</accession>
<sequence>MTKIVDARALARHTLWRAQASIHEADPVALLQAERPAEELRLILLFISPQADFARIVARAQTVFAGSDVVACTTAGEIGARGYEDGEIIAIGFPARDFATSSILIEDLDDGHTQTVIDRIALDRRALQRAHPDMPHGFAFLTVDGLSRREDTLTATIAPALRDMPLFGGSAGDGQSFERTQVALNGRICDNAAVLSLIQTRHRTEVFSIDHLEPTDRQMVVTGADPDNRIVKSINAEPAAQEYARIVGKDPGQLDPFIFAAHPVVVRIGSTHHVRAIQRVTSEGDLVFFSAIDEGMVLTVAEPRDMVRHLDRALTQLADTRAPADILGCDCLLRRIEAEQNQTARAVSDVLSQHRVIGFSTYGEQIGALHVNQTMTGVAIYAADGMERV</sequence>
<evidence type="ECO:0000259" key="2">
    <source>
        <dbReference type="SMART" id="SM01204"/>
    </source>
</evidence>
<evidence type="ECO:0000259" key="1">
    <source>
        <dbReference type="SMART" id="SM00897"/>
    </source>
</evidence>
<reference evidence="3" key="1">
    <citation type="submission" date="2021-04" db="EMBL/GenBank/DDBJ databases">
        <title>Complete genome sequence for Sulfitobacter sp. strain JK7-1.</title>
        <authorList>
            <person name="Park S.-J."/>
        </authorList>
    </citation>
    <scope>NUCLEOTIDE SEQUENCE</scope>
    <source>
        <strain evidence="3">JK7-1</strain>
    </source>
</reference>
<proteinExistence type="predicted"/>
<dbReference type="Pfam" id="PF10442">
    <property type="entry name" value="FIST_C"/>
    <property type="match status" value="1"/>
</dbReference>
<dbReference type="EMBL" id="CP073581">
    <property type="protein sequence ID" value="QUJ76764.1"/>
    <property type="molecule type" value="Genomic_DNA"/>
</dbReference>
<dbReference type="InterPro" id="IPR019494">
    <property type="entry name" value="FIST_C"/>
</dbReference>
<evidence type="ECO:0000313" key="4">
    <source>
        <dbReference type="Proteomes" id="UP000683291"/>
    </source>
</evidence>
<dbReference type="InterPro" id="IPR013702">
    <property type="entry name" value="FIST_domain_N"/>
</dbReference>
<organism evidence="3 4">
    <name type="scientific">Sulfitobacter albidus</name>
    <dbReference type="NCBI Taxonomy" id="2829501"/>
    <lineage>
        <taxon>Bacteria</taxon>
        <taxon>Pseudomonadati</taxon>
        <taxon>Pseudomonadota</taxon>
        <taxon>Alphaproteobacteria</taxon>
        <taxon>Rhodobacterales</taxon>
        <taxon>Roseobacteraceae</taxon>
        <taxon>Sulfitobacter</taxon>
    </lineage>
</organism>
<evidence type="ECO:0000313" key="3">
    <source>
        <dbReference type="EMBL" id="QUJ76764.1"/>
    </source>
</evidence>
<feature type="domain" description="FIST C-domain" evidence="2">
    <location>
        <begin position="239"/>
        <end position="368"/>
    </location>
</feature>
<dbReference type="Pfam" id="PF08495">
    <property type="entry name" value="FIST"/>
    <property type="match status" value="1"/>
</dbReference>
<feature type="domain" description="FIST" evidence="1">
    <location>
        <begin position="39"/>
        <end position="238"/>
    </location>
</feature>
<dbReference type="SMART" id="SM01204">
    <property type="entry name" value="FIST_C"/>
    <property type="match status" value="1"/>
</dbReference>
<dbReference type="RefSeq" id="WP_212704961.1">
    <property type="nucleotide sequence ID" value="NZ_CP073581.1"/>
</dbReference>